<dbReference type="Proteomes" id="UP000789702">
    <property type="component" value="Unassembled WGS sequence"/>
</dbReference>
<accession>A0ACA9MWC6</accession>
<comment type="caution">
    <text evidence="1">The sequence shown here is derived from an EMBL/GenBank/DDBJ whole genome shotgun (WGS) entry which is preliminary data.</text>
</comment>
<dbReference type="EMBL" id="CAJVPU010011347">
    <property type="protein sequence ID" value="CAG8613777.1"/>
    <property type="molecule type" value="Genomic_DNA"/>
</dbReference>
<keyword evidence="2" id="KW-1185">Reference proteome</keyword>
<organism evidence="1 2">
    <name type="scientific">Dentiscutata heterogama</name>
    <dbReference type="NCBI Taxonomy" id="1316150"/>
    <lineage>
        <taxon>Eukaryota</taxon>
        <taxon>Fungi</taxon>
        <taxon>Fungi incertae sedis</taxon>
        <taxon>Mucoromycota</taxon>
        <taxon>Glomeromycotina</taxon>
        <taxon>Glomeromycetes</taxon>
        <taxon>Diversisporales</taxon>
        <taxon>Gigasporaceae</taxon>
        <taxon>Dentiscutata</taxon>
    </lineage>
</organism>
<gene>
    <name evidence="1" type="ORF">DHETER_LOCUS7739</name>
</gene>
<name>A0ACA9MWC6_9GLOM</name>
<protein>
    <submittedName>
        <fullName evidence="1">611_t:CDS:1</fullName>
    </submittedName>
</protein>
<evidence type="ECO:0000313" key="1">
    <source>
        <dbReference type="EMBL" id="CAG8613777.1"/>
    </source>
</evidence>
<sequence>FARKPWGVSIPASCLSGQVIRLVVLNSKVGFGDPRATKVARVHCKQKLKL</sequence>
<feature type="non-terminal residue" evidence="1">
    <location>
        <position position="1"/>
    </location>
</feature>
<evidence type="ECO:0000313" key="2">
    <source>
        <dbReference type="Proteomes" id="UP000789702"/>
    </source>
</evidence>
<reference evidence="1" key="1">
    <citation type="submission" date="2021-06" db="EMBL/GenBank/DDBJ databases">
        <authorList>
            <person name="Kallberg Y."/>
            <person name="Tangrot J."/>
            <person name="Rosling A."/>
        </authorList>
    </citation>
    <scope>NUCLEOTIDE SEQUENCE</scope>
    <source>
        <strain evidence="1">IL203A</strain>
    </source>
</reference>
<proteinExistence type="predicted"/>